<reference evidence="1" key="1">
    <citation type="submission" date="2020-08" db="EMBL/GenBank/DDBJ databases">
        <title>Multicomponent nature underlies the extraordinary mechanical properties of spider dragline silk.</title>
        <authorList>
            <person name="Kono N."/>
            <person name="Nakamura H."/>
            <person name="Mori M."/>
            <person name="Yoshida Y."/>
            <person name="Ohtoshi R."/>
            <person name="Malay A.D."/>
            <person name="Moran D.A.P."/>
            <person name="Tomita M."/>
            <person name="Numata K."/>
            <person name="Arakawa K."/>
        </authorList>
    </citation>
    <scope>NUCLEOTIDE SEQUENCE</scope>
</reference>
<dbReference type="Proteomes" id="UP000887013">
    <property type="component" value="Unassembled WGS sequence"/>
</dbReference>
<evidence type="ECO:0000313" key="2">
    <source>
        <dbReference type="Proteomes" id="UP000887013"/>
    </source>
</evidence>
<name>A0A8X6NJ38_NEPPI</name>
<dbReference type="EMBL" id="BMAW01009864">
    <property type="protein sequence ID" value="GFT16078.1"/>
    <property type="molecule type" value="Genomic_DNA"/>
</dbReference>
<organism evidence="1 2">
    <name type="scientific">Nephila pilipes</name>
    <name type="common">Giant wood spider</name>
    <name type="synonym">Nephila maculata</name>
    <dbReference type="NCBI Taxonomy" id="299642"/>
    <lineage>
        <taxon>Eukaryota</taxon>
        <taxon>Metazoa</taxon>
        <taxon>Ecdysozoa</taxon>
        <taxon>Arthropoda</taxon>
        <taxon>Chelicerata</taxon>
        <taxon>Arachnida</taxon>
        <taxon>Araneae</taxon>
        <taxon>Araneomorphae</taxon>
        <taxon>Entelegynae</taxon>
        <taxon>Araneoidea</taxon>
        <taxon>Nephilidae</taxon>
        <taxon>Nephila</taxon>
    </lineage>
</organism>
<protein>
    <submittedName>
        <fullName evidence="1">Uncharacterized protein</fullName>
    </submittedName>
</protein>
<sequence length="70" mass="8136">MTDFLRQRPCSSLTNYFHQEEVQIMDSWVSVAHTMTEPGTPNKLQWCPHCGKMITETHLPVCGNRSERED</sequence>
<keyword evidence="2" id="KW-1185">Reference proteome</keyword>
<comment type="caution">
    <text evidence="1">The sequence shown here is derived from an EMBL/GenBank/DDBJ whole genome shotgun (WGS) entry which is preliminary data.</text>
</comment>
<proteinExistence type="predicted"/>
<evidence type="ECO:0000313" key="1">
    <source>
        <dbReference type="EMBL" id="GFT16078.1"/>
    </source>
</evidence>
<gene>
    <name evidence="1" type="ORF">NPIL_136911</name>
</gene>
<accession>A0A8X6NJ38</accession>
<dbReference type="AlphaFoldDB" id="A0A8X6NJ38"/>